<evidence type="ECO:0000256" key="1">
    <source>
        <dbReference type="SAM" id="SignalP"/>
    </source>
</evidence>
<keyword evidence="1" id="KW-0732">Signal</keyword>
<feature type="signal peptide" evidence="1">
    <location>
        <begin position="1"/>
        <end position="22"/>
    </location>
</feature>
<reference evidence="2 3" key="1">
    <citation type="journal article" date="2017" name="Plant Biotechnol. J.">
        <title>A comprehensive draft genome sequence for lupin (Lupinus angustifolius), an emerging health food: insights into plant-microbe interactions and legume evolution.</title>
        <authorList>
            <person name="Hane J.K."/>
            <person name="Ming Y."/>
            <person name="Kamphuis L.G."/>
            <person name="Nelson M.N."/>
            <person name="Garg G."/>
            <person name="Atkins C.A."/>
            <person name="Bayer P.E."/>
            <person name="Bravo A."/>
            <person name="Bringans S."/>
            <person name="Cannon S."/>
            <person name="Edwards D."/>
            <person name="Foley R."/>
            <person name="Gao L.L."/>
            <person name="Harrison M.J."/>
            <person name="Huang W."/>
            <person name="Hurgobin B."/>
            <person name="Li S."/>
            <person name="Liu C.W."/>
            <person name="McGrath A."/>
            <person name="Morahan G."/>
            <person name="Murray J."/>
            <person name="Weller J."/>
            <person name="Jian J."/>
            <person name="Singh K.B."/>
        </authorList>
    </citation>
    <scope>NUCLEOTIDE SEQUENCE [LARGE SCALE GENOMIC DNA]</scope>
    <source>
        <strain evidence="3">cv. Tanjil</strain>
        <tissue evidence="2">Whole plant</tissue>
    </source>
</reference>
<dbReference type="Proteomes" id="UP000188354">
    <property type="component" value="Unassembled WGS sequence"/>
</dbReference>
<evidence type="ECO:0008006" key="4">
    <source>
        <dbReference type="Google" id="ProtNLM"/>
    </source>
</evidence>
<evidence type="ECO:0000313" key="2">
    <source>
        <dbReference type="EMBL" id="OIV89108.1"/>
    </source>
</evidence>
<organism evidence="2 3">
    <name type="scientific">Lupinus angustifolius</name>
    <name type="common">Narrow-leaved blue lupine</name>
    <dbReference type="NCBI Taxonomy" id="3871"/>
    <lineage>
        <taxon>Eukaryota</taxon>
        <taxon>Viridiplantae</taxon>
        <taxon>Streptophyta</taxon>
        <taxon>Embryophyta</taxon>
        <taxon>Tracheophyta</taxon>
        <taxon>Spermatophyta</taxon>
        <taxon>Magnoliopsida</taxon>
        <taxon>eudicotyledons</taxon>
        <taxon>Gunneridae</taxon>
        <taxon>Pentapetalae</taxon>
        <taxon>rosids</taxon>
        <taxon>fabids</taxon>
        <taxon>Fabales</taxon>
        <taxon>Fabaceae</taxon>
        <taxon>Papilionoideae</taxon>
        <taxon>50 kb inversion clade</taxon>
        <taxon>genistoids sensu lato</taxon>
        <taxon>core genistoids</taxon>
        <taxon>Genisteae</taxon>
        <taxon>Lupinus</taxon>
    </lineage>
</organism>
<evidence type="ECO:0000313" key="3">
    <source>
        <dbReference type="Proteomes" id="UP000188354"/>
    </source>
</evidence>
<accession>A0A1J7GHA2</accession>
<keyword evidence="3" id="KW-1185">Reference proteome</keyword>
<sequence length="85" mass="9812">MLRFLMPWMLLILCVAFFTARAAQRGPFAMRISCGARQNVQTVPTTTLWFKDFGCLLLMHLDQALLPLLSKLFVFPLVWRPSKLL</sequence>
<dbReference type="AlphaFoldDB" id="A0A1J7GHA2"/>
<proteinExistence type="predicted"/>
<dbReference type="STRING" id="3871.A0A1J7GHA2"/>
<dbReference type="Gramene" id="OIV89108">
    <property type="protein sequence ID" value="OIV89108"/>
    <property type="gene ID" value="TanjilG_27443"/>
</dbReference>
<feature type="chain" id="PRO_5013357876" description="Secreted protein" evidence="1">
    <location>
        <begin position="23"/>
        <end position="85"/>
    </location>
</feature>
<name>A0A1J7GHA2_LUPAN</name>
<dbReference type="EMBL" id="KV862407">
    <property type="protein sequence ID" value="OIV89108.1"/>
    <property type="molecule type" value="Genomic_DNA"/>
</dbReference>
<protein>
    <recommendedName>
        <fullName evidence="4">Secreted protein</fullName>
    </recommendedName>
</protein>
<gene>
    <name evidence="2" type="ORF">TanjilG_27443</name>
</gene>